<gene>
    <name evidence="2" type="primary">Necator_chrIII.g9300</name>
    <name evidence="2" type="ORF">RB195_008535</name>
</gene>
<protein>
    <recommendedName>
        <fullName evidence="4">Transthyretin-like family protein</fullName>
    </recommendedName>
</protein>
<accession>A0ABR1CP45</accession>
<feature type="chain" id="PRO_5045082679" description="Transthyretin-like family protein" evidence="1">
    <location>
        <begin position="23"/>
        <end position="157"/>
    </location>
</feature>
<feature type="signal peptide" evidence="1">
    <location>
        <begin position="1"/>
        <end position="22"/>
    </location>
</feature>
<dbReference type="InterPro" id="IPR038479">
    <property type="entry name" value="Transthyretin-like_sf"/>
</dbReference>
<dbReference type="Gene3D" id="2.60.40.3330">
    <property type="match status" value="1"/>
</dbReference>
<comment type="caution">
    <text evidence="2">The sequence shown here is derived from an EMBL/GenBank/DDBJ whole genome shotgun (WGS) entry which is preliminary data.</text>
</comment>
<reference evidence="2 3" key="1">
    <citation type="submission" date="2023-08" db="EMBL/GenBank/DDBJ databases">
        <title>A Necator americanus chromosomal reference genome.</title>
        <authorList>
            <person name="Ilik V."/>
            <person name="Petrzelkova K.J."/>
            <person name="Pardy F."/>
            <person name="Fuh T."/>
            <person name="Niatou-Singa F.S."/>
            <person name="Gouil Q."/>
            <person name="Baker L."/>
            <person name="Ritchie M.E."/>
            <person name="Jex A.R."/>
            <person name="Gazzola D."/>
            <person name="Li H."/>
            <person name="Toshio Fujiwara R."/>
            <person name="Zhan B."/>
            <person name="Aroian R.V."/>
            <person name="Pafco B."/>
            <person name="Schwarz E.M."/>
        </authorList>
    </citation>
    <scope>NUCLEOTIDE SEQUENCE [LARGE SCALE GENOMIC DNA]</scope>
    <source>
        <strain evidence="2 3">Aroian</strain>
        <tissue evidence="2">Whole animal</tissue>
    </source>
</reference>
<keyword evidence="1" id="KW-0732">Signal</keyword>
<name>A0ABR1CP45_NECAM</name>
<sequence length="157" mass="17498">MTASFVTTIVSIVICCVVPGEGLRNQTVISGVVACGGAVSDANLYITSKMSYPDEKTHKSITDEFGDFYKTVELDIGYVTFYMGYLWVEHKCGDYCLHCYELTISVGMFNKGDPKMVVDLGIIQLQTTEDDNLSVKMRKCLRDLKNLPPVLPDDDQF</sequence>
<keyword evidence="3" id="KW-1185">Reference proteome</keyword>
<dbReference type="Proteomes" id="UP001303046">
    <property type="component" value="Unassembled WGS sequence"/>
</dbReference>
<evidence type="ECO:0008006" key="4">
    <source>
        <dbReference type="Google" id="ProtNLM"/>
    </source>
</evidence>
<proteinExistence type="predicted"/>
<evidence type="ECO:0000256" key="1">
    <source>
        <dbReference type="SAM" id="SignalP"/>
    </source>
</evidence>
<organism evidence="2 3">
    <name type="scientific">Necator americanus</name>
    <name type="common">Human hookworm</name>
    <dbReference type="NCBI Taxonomy" id="51031"/>
    <lineage>
        <taxon>Eukaryota</taxon>
        <taxon>Metazoa</taxon>
        <taxon>Ecdysozoa</taxon>
        <taxon>Nematoda</taxon>
        <taxon>Chromadorea</taxon>
        <taxon>Rhabditida</taxon>
        <taxon>Rhabditina</taxon>
        <taxon>Rhabditomorpha</taxon>
        <taxon>Strongyloidea</taxon>
        <taxon>Ancylostomatidae</taxon>
        <taxon>Bunostominae</taxon>
        <taxon>Necator</taxon>
    </lineage>
</organism>
<evidence type="ECO:0000313" key="2">
    <source>
        <dbReference type="EMBL" id="KAK6740119.1"/>
    </source>
</evidence>
<dbReference type="EMBL" id="JAVFWL010000003">
    <property type="protein sequence ID" value="KAK6740119.1"/>
    <property type="molecule type" value="Genomic_DNA"/>
</dbReference>
<evidence type="ECO:0000313" key="3">
    <source>
        <dbReference type="Proteomes" id="UP001303046"/>
    </source>
</evidence>